<evidence type="ECO:0000313" key="2">
    <source>
        <dbReference type="EMBL" id="MCP3054423.1"/>
    </source>
</evidence>
<evidence type="ECO:0000256" key="1">
    <source>
        <dbReference type="SAM" id="Phobius"/>
    </source>
</evidence>
<dbReference type="RefSeq" id="WP_253963295.1">
    <property type="nucleotide sequence ID" value="NZ_JALHBS010000026.1"/>
</dbReference>
<feature type="transmembrane region" description="Helical" evidence="1">
    <location>
        <begin position="25"/>
        <end position="43"/>
    </location>
</feature>
<feature type="transmembrane region" description="Helical" evidence="1">
    <location>
        <begin position="55"/>
        <end position="73"/>
    </location>
</feature>
<feature type="non-terminal residue" evidence="2">
    <location>
        <position position="1"/>
    </location>
</feature>
<evidence type="ECO:0000313" key="3">
    <source>
        <dbReference type="Proteomes" id="UP001155220"/>
    </source>
</evidence>
<keyword evidence="1" id="KW-0472">Membrane</keyword>
<name>A0A9X2H6Q7_9HYPH</name>
<keyword evidence="1" id="KW-0812">Transmembrane</keyword>
<keyword evidence="1" id="KW-1133">Transmembrane helix</keyword>
<gene>
    <name evidence="2" type="ORF">MJ956_04585</name>
</gene>
<dbReference type="EMBL" id="JALHBS010000026">
    <property type="protein sequence ID" value="MCP3054423.1"/>
    <property type="molecule type" value="Genomic_DNA"/>
</dbReference>
<accession>A0A9X2H6Q7</accession>
<organism evidence="2 3">
    <name type="scientific">Aurantimonas marianensis</name>
    <dbReference type="NCBI Taxonomy" id="2920428"/>
    <lineage>
        <taxon>Bacteria</taxon>
        <taxon>Pseudomonadati</taxon>
        <taxon>Pseudomonadota</taxon>
        <taxon>Alphaproteobacteria</taxon>
        <taxon>Hyphomicrobiales</taxon>
        <taxon>Aurantimonadaceae</taxon>
        <taxon>Aurantimonas</taxon>
    </lineage>
</organism>
<proteinExistence type="predicted"/>
<sequence>AALVIGLIALIWASAWKDAVLAGNQAGGVVFCLFAQFFVYLPVSNQIMQIGDGYAALIAWVLIWLALKIFLGAKVSTRPADRGLPPG</sequence>
<comment type="caution">
    <text evidence="2">The sequence shown here is derived from an EMBL/GenBank/DDBJ whole genome shotgun (WGS) entry which is preliminary data.</text>
</comment>
<keyword evidence="3" id="KW-1185">Reference proteome</keyword>
<reference evidence="2" key="1">
    <citation type="submission" date="2022-03" db="EMBL/GenBank/DDBJ databases">
        <title>Aurantimonas Liuensis sp. Nov., isolated from the hadal seawater of the Mariana Trench.</title>
        <authorList>
            <person name="Liu R."/>
        </authorList>
    </citation>
    <scope>NUCLEOTIDE SEQUENCE</scope>
    <source>
        <strain evidence="2">LRZ36</strain>
    </source>
</reference>
<protein>
    <submittedName>
        <fullName evidence="2">Uncharacterized protein</fullName>
    </submittedName>
</protein>
<dbReference type="AlphaFoldDB" id="A0A9X2H6Q7"/>
<dbReference type="Proteomes" id="UP001155220">
    <property type="component" value="Unassembled WGS sequence"/>
</dbReference>